<dbReference type="GO" id="GO:0004180">
    <property type="term" value="F:carboxypeptidase activity"/>
    <property type="evidence" value="ECO:0007669"/>
    <property type="project" value="UniProtKB-KW"/>
</dbReference>
<dbReference type="InterPro" id="IPR017439">
    <property type="entry name" value="Amidohydrolase"/>
</dbReference>
<name>A0A6A6ZGL6_9PLEO</name>
<comment type="similarity">
    <text evidence="1">Belongs to the peptidase M20 family.</text>
</comment>
<keyword evidence="3" id="KW-0378">Hydrolase</keyword>
<dbReference type="Gene3D" id="3.30.70.360">
    <property type="match status" value="1"/>
</dbReference>
<gene>
    <name evidence="6" type="ORF">CC86DRAFT_334037</name>
</gene>
<evidence type="ECO:0000256" key="1">
    <source>
        <dbReference type="ARBA" id="ARBA00006153"/>
    </source>
</evidence>
<dbReference type="SUPFAM" id="SSF53187">
    <property type="entry name" value="Zn-dependent exopeptidases"/>
    <property type="match status" value="1"/>
</dbReference>
<evidence type="ECO:0000313" key="6">
    <source>
        <dbReference type="EMBL" id="KAF2819883.1"/>
    </source>
</evidence>
<keyword evidence="6" id="KW-0121">Carboxypeptidase</keyword>
<dbReference type="EMBL" id="MU006242">
    <property type="protein sequence ID" value="KAF2819883.1"/>
    <property type="molecule type" value="Genomic_DNA"/>
</dbReference>
<evidence type="ECO:0000256" key="4">
    <source>
        <dbReference type="PIRSR" id="PIRSR005962-1"/>
    </source>
</evidence>
<dbReference type="InterPro" id="IPR011650">
    <property type="entry name" value="Peptidase_M20_dimer"/>
</dbReference>
<comment type="similarity">
    <text evidence="2">Belongs to the peptidase M20A family.</text>
</comment>
<dbReference type="Pfam" id="PF07687">
    <property type="entry name" value="M20_dimer"/>
    <property type="match status" value="1"/>
</dbReference>
<accession>A0A6A6ZGL6</accession>
<dbReference type="PANTHER" id="PTHR11014:SF63">
    <property type="entry name" value="METALLOPEPTIDASE, PUTATIVE (AFU_ORTHOLOGUE AFUA_6G09600)-RELATED"/>
    <property type="match status" value="1"/>
</dbReference>
<dbReference type="Proteomes" id="UP000799424">
    <property type="component" value="Unassembled WGS sequence"/>
</dbReference>
<evidence type="ECO:0000313" key="7">
    <source>
        <dbReference type="Proteomes" id="UP000799424"/>
    </source>
</evidence>
<comment type="cofactor">
    <cofactor evidence="4">
        <name>Mn(2+)</name>
        <dbReference type="ChEBI" id="CHEBI:29035"/>
    </cofactor>
    <text evidence="4">The Mn(2+) ion enhances activity.</text>
</comment>
<feature type="binding site" evidence="4">
    <location>
        <position position="116"/>
    </location>
    <ligand>
        <name>Mn(2+)</name>
        <dbReference type="ChEBI" id="CHEBI:29035"/>
        <label>2</label>
    </ligand>
</feature>
<feature type="domain" description="Peptidase M20 dimerisation" evidence="5">
    <location>
        <begin position="199"/>
        <end position="295"/>
    </location>
</feature>
<dbReference type="AlphaFoldDB" id="A0A6A6ZGL6"/>
<dbReference type="PIRSF" id="PIRSF005962">
    <property type="entry name" value="Pept_M20D_amidohydro"/>
    <property type="match status" value="1"/>
</dbReference>
<dbReference type="CDD" id="cd05664">
    <property type="entry name" value="M20_Acy1-like"/>
    <property type="match status" value="1"/>
</dbReference>
<dbReference type="OrthoDB" id="6119954at2759"/>
<keyword evidence="4" id="KW-0479">Metal-binding</keyword>
<evidence type="ECO:0000259" key="5">
    <source>
        <dbReference type="Pfam" id="PF07687"/>
    </source>
</evidence>
<proteinExistence type="inferred from homology"/>
<keyword evidence="7" id="KW-1185">Reference proteome</keyword>
<reference evidence="6" key="1">
    <citation type="journal article" date="2020" name="Stud. Mycol.">
        <title>101 Dothideomycetes genomes: a test case for predicting lifestyles and emergence of pathogens.</title>
        <authorList>
            <person name="Haridas S."/>
            <person name="Albert R."/>
            <person name="Binder M."/>
            <person name="Bloem J."/>
            <person name="Labutti K."/>
            <person name="Salamov A."/>
            <person name="Andreopoulos B."/>
            <person name="Baker S."/>
            <person name="Barry K."/>
            <person name="Bills G."/>
            <person name="Bluhm B."/>
            <person name="Cannon C."/>
            <person name="Castanera R."/>
            <person name="Culley D."/>
            <person name="Daum C."/>
            <person name="Ezra D."/>
            <person name="Gonzalez J."/>
            <person name="Henrissat B."/>
            <person name="Kuo A."/>
            <person name="Liang C."/>
            <person name="Lipzen A."/>
            <person name="Lutzoni F."/>
            <person name="Magnuson J."/>
            <person name="Mondo S."/>
            <person name="Nolan M."/>
            <person name="Ohm R."/>
            <person name="Pangilinan J."/>
            <person name="Park H.-J."/>
            <person name="Ramirez L."/>
            <person name="Alfaro M."/>
            <person name="Sun H."/>
            <person name="Tritt A."/>
            <person name="Yoshinaga Y."/>
            <person name="Zwiers L.-H."/>
            <person name="Turgeon B."/>
            <person name="Goodwin S."/>
            <person name="Spatafora J."/>
            <person name="Crous P."/>
            <person name="Grigoriev I."/>
        </authorList>
    </citation>
    <scope>NUCLEOTIDE SEQUENCE</scope>
    <source>
        <strain evidence="6">CBS 113818</strain>
    </source>
</reference>
<dbReference type="NCBIfam" id="TIGR01891">
    <property type="entry name" value="amidohydrolases"/>
    <property type="match status" value="1"/>
</dbReference>
<sequence>MPSITETVSSHRPDLKSYEELYKWFHAHPELSFQEEATATAIVKHLETFNAYEIHASIGGHGVAAVLKNGAGKTVLLRADIDALPVEERTGLQYASTKSMKDLEGVEKKVMHACGHDMHITALLAAAETLVKAKETWSGTLILVFQPAEERAGGAQAMVDGGLYDRVPIPDIVVGAHVMPERAGVIGTKRGLIASAADSFQLNIQGRQAHASTPHRGIDPIVQAASTVTRLQTIVAREVDPLDFAVVTVSAFHAGDAENIIPEEANLKLNIRTARPETRDHVLKSVRTIIDAEAAASSNPNQPTLTATTRFPFLFNDDDVTAALEKSFAEYFKLGKESYQSDIARLQGSEDFGILATAVGKPSCFFLYGGVDPEVYDKAEKEGKMKELPGNHSPFFAPVIQPTLMKGVDGYIVAALTFLGKGE</sequence>
<dbReference type="InterPro" id="IPR036264">
    <property type="entry name" value="Bact_exopeptidase_dim_dom"/>
</dbReference>
<dbReference type="GO" id="GO:0046872">
    <property type="term" value="F:metal ion binding"/>
    <property type="evidence" value="ECO:0007669"/>
    <property type="project" value="UniProtKB-KW"/>
</dbReference>
<dbReference type="FunFam" id="3.30.70.360:FF:000001">
    <property type="entry name" value="N-acetyldiaminopimelate deacetylase"/>
    <property type="match status" value="1"/>
</dbReference>
<dbReference type="SUPFAM" id="SSF55031">
    <property type="entry name" value="Bacterial exopeptidase dimerisation domain"/>
    <property type="match status" value="1"/>
</dbReference>
<evidence type="ECO:0000256" key="2">
    <source>
        <dbReference type="ARBA" id="ARBA00006247"/>
    </source>
</evidence>
<keyword evidence="4" id="KW-0464">Manganese</keyword>
<dbReference type="Pfam" id="PF01546">
    <property type="entry name" value="Peptidase_M20"/>
    <property type="match status" value="1"/>
</dbReference>
<keyword evidence="6" id="KW-0645">Protease</keyword>
<protein>
    <submittedName>
        <fullName evidence="6">Metal-dependent amidase/aminoacylase/carboxypeptidase</fullName>
    </submittedName>
</protein>
<feature type="binding site" evidence="4">
    <location>
        <position position="150"/>
    </location>
    <ligand>
        <name>Mn(2+)</name>
        <dbReference type="ChEBI" id="CHEBI:29035"/>
        <label>2</label>
    </ligand>
</feature>
<dbReference type="InterPro" id="IPR002933">
    <property type="entry name" value="Peptidase_M20"/>
</dbReference>
<dbReference type="PANTHER" id="PTHR11014">
    <property type="entry name" value="PEPTIDASE M20 FAMILY MEMBER"/>
    <property type="match status" value="1"/>
</dbReference>
<feature type="binding site" evidence="4">
    <location>
        <position position="177"/>
    </location>
    <ligand>
        <name>Mn(2+)</name>
        <dbReference type="ChEBI" id="CHEBI:29035"/>
        <label>2</label>
    </ligand>
</feature>
<feature type="binding site" evidence="4">
    <location>
        <position position="114"/>
    </location>
    <ligand>
        <name>Mn(2+)</name>
        <dbReference type="ChEBI" id="CHEBI:29035"/>
        <label>2</label>
    </ligand>
</feature>
<evidence type="ECO:0000256" key="3">
    <source>
        <dbReference type="ARBA" id="ARBA00022801"/>
    </source>
</evidence>
<dbReference type="Gene3D" id="3.40.630.10">
    <property type="entry name" value="Zn peptidases"/>
    <property type="match status" value="1"/>
</dbReference>
<organism evidence="6 7">
    <name type="scientific">Ophiobolus disseminans</name>
    <dbReference type="NCBI Taxonomy" id="1469910"/>
    <lineage>
        <taxon>Eukaryota</taxon>
        <taxon>Fungi</taxon>
        <taxon>Dikarya</taxon>
        <taxon>Ascomycota</taxon>
        <taxon>Pezizomycotina</taxon>
        <taxon>Dothideomycetes</taxon>
        <taxon>Pleosporomycetidae</taxon>
        <taxon>Pleosporales</taxon>
        <taxon>Pleosporineae</taxon>
        <taxon>Phaeosphaeriaceae</taxon>
        <taxon>Ophiobolus</taxon>
    </lineage>
</organism>